<protein>
    <submittedName>
        <fullName evidence="2">Uncharacterized protein</fullName>
    </submittedName>
</protein>
<evidence type="ECO:0000313" key="3">
    <source>
        <dbReference type="Proteomes" id="UP000467841"/>
    </source>
</evidence>
<organism evidence="2 3">
    <name type="scientific">Microthlaspi erraticum</name>
    <dbReference type="NCBI Taxonomy" id="1685480"/>
    <lineage>
        <taxon>Eukaryota</taxon>
        <taxon>Viridiplantae</taxon>
        <taxon>Streptophyta</taxon>
        <taxon>Embryophyta</taxon>
        <taxon>Tracheophyta</taxon>
        <taxon>Spermatophyta</taxon>
        <taxon>Magnoliopsida</taxon>
        <taxon>eudicotyledons</taxon>
        <taxon>Gunneridae</taxon>
        <taxon>Pentapetalae</taxon>
        <taxon>rosids</taxon>
        <taxon>malvids</taxon>
        <taxon>Brassicales</taxon>
        <taxon>Brassicaceae</taxon>
        <taxon>Coluteocarpeae</taxon>
        <taxon>Microthlaspi</taxon>
    </lineage>
</organism>
<reference evidence="2 3" key="1">
    <citation type="submission" date="2020-01" db="EMBL/GenBank/DDBJ databases">
        <authorList>
            <person name="Mishra B."/>
        </authorList>
    </citation>
    <scope>NUCLEOTIDE SEQUENCE [LARGE SCALE GENOMIC DNA]</scope>
</reference>
<sequence>MQWRRVVKGLVSGHLSLCGRSFSCVFEVGVSSFPVGRRAFDLGFSSGVFALLSLCFGPCGSEVARFVCGSGSGSVLESSGKLQWLIGRFTRRLLRLFLKICEAFALFF</sequence>
<evidence type="ECO:0000313" key="2">
    <source>
        <dbReference type="EMBL" id="CAA7039427.1"/>
    </source>
</evidence>
<name>A0A6D2JRY8_9BRAS</name>
<dbReference type="EMBL" id="CACVBM020001108">
    <property type="protein sequence ID" value="CAA7031619.1"/>
    <property type="molecule type" value="Genomic_DNA"/>
</dbReference>
<proteinExistence type="predicted"/>
<keyword evidence="3" id="KW-1185">Reference proteome</keyword>
<gene>
    <name evidence="1" type="ORF">MERR_LOCUS18854</name>
    <name evidence="2" type="ORF">MERR_LOCUS26662</name>
</gene>
<accession>A0A6D2JRY8</accession>
<dbReference type="EMBL" id="CACVBM020001209">
    <property type="protein sequence ID" value="CAA7039427.1"/>
    <property type="molecule type" value="Genomic_DNA"/>
</dbReference>
<dbReference type="AlphaFoldDB" id="A0A6D2JRY8"/>
<evidence type="ECO:0000313" key="1">
    <source>
        <dbReference type="EMBL" id="CAA7031619.1"/>
    </source>
</evidence>
<dbReference type="Proteomes" id="UP000467841">
    <property type="component" value="Unassembled WGS sequence"/>
</dbReference>